<dbReference type="Proteomes" id="UP001320972">
    <property type="component" value="Unassembled WGS sequence"/>
</dbReference>
<evidence type="ECO:0000313" key="3">
    <source>
        <dbReference type="EMBL" id="MCU4972687.1"/>
    </source>
</evidence>
<gene>
    <name evidence="3" type="ORF">OB955_08035</name>
    <name evidence="2" type="ORF">OB960_04530</name>
</gene>
<evidence type="ECO:0000313" key="2">
    <source>
        <dbReference type="EMBL" id="MCU4740665.1"/>
    </source>
</evidence>
<keyword evidence="4" id="KW-1185">Reference proteome</keyword>
<sequence length="65" mass="7055">MLEQNAVRRAYDDVSEVYAAKRSENGNGRRTALPIESNPRTVGDEVPVSAAESMGEEGVRSNGPY</sequence>
<accession>A0AAP2YXL0</accession>
<comment type="caution">
    <text evidence="2">The sequence shown here is derived from an EMBL/GenBank/DDBJ whole genome shotgun (WGS) entry which is preliminary data.</text>
</comment>
<reference evidence="2 4" key="1">
    <citation type="submission" date="2022-09" db="EMBL/GenBank/DDBJ databases">
        <title>Enrichment on poylsaccharides allowed isolation of novel metabolic and taxonomic groups of Haloarchaea.</title>
        <authorList>
            <person name="Sorokin D.Y."/>
            <person name="Elcheninov A.G."/>
            <person name="Khizhniak T.V."/>
            <person name="Kolganova T.V."/>
            <person name="Kublanov I.V."/>
        </authorList>
    </citation>
    <scope>NUCLEOTIDE SEQUENCE</scope>
    <source>
        <strain evidence="3 4">AArc-m2/3/4</strain>
        <strain evidence="2">AArc-xg1-1</strain>
    </source>
</reference>
<evidence type="ECO:0000256" key="1">
    <source>
        <dbReference type="SAM" id="MobiDB-lite"/>
    </source>
</evidence>
<dbReference type="RefSeq" id="WP_338002509.1">
    <property type="nucleotide sequence ID" value="NZ_JAOPKA010000002.1"/>
</dbReference>
<dbReference type="EMBL" id="JAOPKA010000002">
    <property type="protein sequence ID" value="MCU4740665.1"/>
    <property type="molecule type" value="Genomic_DNA"/>
</dbReference>
<evidence type="ECO:0000313" key="4">
    <source>
        <dbReference type="Proteomes" id="UP001320972"/>
    </source>
</evidence>
<dbReference type="Proteomes" id="UP001321018">
    <property type="component" value="Unassembled WGS sequence"/>
</dbReference>
<dbReference type="EMBL" id="JAOPKB010000003">
    <property type="protein sequence ID" value="MCU4972687.1"/>
    <property type="molecule type" value="Genomic_DNA"/>
</dbReference>
<name>A0AAP2YXL0_9EURY</name>
<feature type="region of interest" description="Disordered" evidence="1">
    <location>
        <begin position="22"/>
        <end position="65"/>
    </location>
</feature>
<organism evidence="2 5">
    <name type="scientific">Natronoglomus mannanivorans</name>
    <dbReference type="NCBI Taxonomy" id="2979990"/>
    <lineage>
        <taxon>Archaea</taxon>
        <taxon>Methanobacteriati</taxon>
        <taxon>Methanobacteriota</taxon>
        <taxon>Stenosarchaea group</taxon>
        <taxon>Halobacteria</taxon>
        <taxon>Halobacteriales</taxon>
        <taxon>Natrialbaceae</taxon>
        <taxon>Natronoglomus</taxon>
    </lineage>
</organism>
<evidence type="ECO:0000313" key="5">
    <source>
        <dbReference type="Proteomes" id="UP001321018"/>
    </source>
</evidence>
<dbReference type="AlphaFoldDB" id="A0AAP2YXL0"/>
<protein>
    <submittedName>
        <fullName evidence="2">Uncharacterized protein</fullName>
    </submittedName>
</protein>
<proteinExistence type="predicted"/>